<keyword evidence="7" id="KW-1185">Reference proteome</keyword>
<dbReference type="RefSeq" id="WP_048707548.1">
    <property type="nucleotide sequence ID" value="NZ_CP014646.1"/>
</dbReference>
<feature type="domain" description="Major facilitator superfamily (MFS) profile" evidence="5">
    <location>
        <begin position="1"/>
        <end position="396"/>
    </location>
</feature>
<dbReference type="PROSITE" id="PS50850">
    <property type="entry name" value="MFS"/>
    <property type="match status" value="1"/>
</dbReference>
<dbReference type="SUPFAM" id="SSF103473">
    <property type="entry name" value="MFS general substrate transporter"/>
    <property type="match status" value="1"/>
</dbReference>
<evidence type="ECO:0000256" key="3">
    <source>
        <dbReference type="ARBA" id="ARBA00023136"/>
    </source>
</evidence>
<proteinExistence type="predicted"/>
<evidence type="ECO:0000256" key="1">
    <source>
        <dbReference type="ARBA" id="ARBA00022692"/>
    </source>
</evidence>
<accession>A0A127K8L2</accession>
<dbReference type="KEGG" id="thu:AC731_016010"/>
<dbReference type="Gene3D" id="1.20.1250.20">
    <property type="entry name" value="MFS general substrate transporter like domains"/>
    <property type="match status" value="1"/>
</dbReference>
<dbReference type="GO" id="GO:0022857">
    <property type="term" value="F:transmembrane transporter activity"/>
    <property type="evidence" value="ECO:0007669"/>
    <property type="project" value="InterPro"/>
</dbReference>
<keyword evidence="1 4" id="KW-0812">Transmembrane</keyword>
<feature type="transmembrane region" description="Helical" evidence="4">
    <location>
        <begin position="82"/>
        <end position="102"/>
    </location>
</feature>
<sequence>MSIPFPPSPVRLPPLFLIVVAQLFGTSLWFSANSAGEDLMRTWALQAADIGRLTNAVQLGFILGTLGFSLSGLADRFAASRIFAVCAVLGAGANAGFALLAQGLADGLAWRFAVGLALAGVYPLGMKLVVSWVPQQAGAALAWLVGMLTLGTALPHGVRMFDAGWGWQATILVSSVLALLAAVMIFALGDGPHLVRRPGAPRLRLGEGLYAMREPRFRASALGYFGHQWELYAFWTLVPLLVVAARGTEAGSPSGPAFAVIGIGAVGCVLGGWLSRRIGSARVAALALAVSALCCAVYPFAAGWPPLLLAALMLVWGASVVADSPHFSALSARACPPERVGSALAFQNAIGFAITMGSIELTTRLWPLIGDRVAWVLLPGPVFGLIALAPLWRRAESQPG</sequence>
<feature type="transmembrane region" description="Helical" evidence="4">
    <location>
        <begin position="222"/>
        <end position="245"/>
    </location>
</feature>
<feature type="transmembrane region" description="Helical" evidence="4">
    <location>
        <begin position="137"/>
        <end position="154"/>
    </location>
</feature>
<dbReference type="InterPro" id="IPR020846">
    <property type="entry name" value="MFS_dom"/>
</dbReference>
<feature type="transmembrane region" description="Helical" evidence="4">
    <location>
        <begin position="257"/>
        <end position="274"/>
    </location>
</feature>
<feature type="transmembrane region" description="Helical" evidence="4">
    <location>
        <begin position="166"/>
        <end position="188"/>
    </location>
</feature>
<dbReference type="PANTHER" id="PTHR23521">
    <property type="entry name" value="TRANSPORTER MFS SUPERFAMILY"/>
    <property type="match status" value="1"/>
</dbReference>
<evidence type="ECO:0000313" key="7">
    <source>
        <dbReference type="Proteomes" id="UP000036902"/>
    </source>
</evidence>
<organism evidence="6 7">
    <name type="scientific">Thauera humireducens</name>
    <dbReference type="NCBI Taxonomy" id="1134435"/>
    <lineage>
        <taxon>Bacteria</taxon>
        <taxon>Pseudomonadati</taxon>
        <taxon>Pseudomonadota</taxon>
        <taxon>Betaproteobacteria</taxon>
        <taxon>Rhodocyclales</taxon>
        <taxon>Zoogloeaceae</taxon>
        <taxon>Thauera</taxon>
    </lineage>
</organism>
<gene>
    <name evidence="6" type="ORF">AC731_016010</name>
</gene>
<protein>
    <submittedName>
        <fullName evidence="6">MFS transporter</fullName>
    </submittedName>
</protein>
<feature type="transmembrane region" description="Helical" evidence="4">
    <location>
        <begin position="281"/>
        <end position="301"/>
    </location>
</feature>
<evidence type="ECO:0000256" key="4">
    <source>
        <dbReference type="SAM" id="Phobius"/>
    </source>
</evidence>
<dbReference type="PANTHER" id="PTHR23521:SF3">
    <property type="entry name" value="MFS TRANSPORTER"/>
    <property type="match status" value="1"/>
</dbReference>
<keyword evidence="3 4" id="KW-0472">Membrane</keyword>
<reference evidence="7" key="1">
    <citation type="submission" date="2016-03" db="EMBL/GenBank/DDBJ databases">
        <authorList>
            <person name="Ma C."/>
            <person name="Zhou S."/>
            <person name="Yang G."/>
        </authorList>
    </citation>
    <scope>NUCLEOTIDE SEQUENCE [LARGE SCALE GENOMIC DNA]</scope>
    <source>
        <strain evidence="7">SgZ-1</strain>
    </source>
</reference>
<dbReference type="EMBL" id="CP014646">
    <property type="protein sequence ID" value="AMO38306.1"/>
    <property type="molecule type" value="Genomic_DNA"/>
</dbReference>
<dbReference type="InterPro" id="IPR036259">
    <property type="entry name" value="MFS_trans_sf"/>
</dbReference>
<dbReference type="AlphaFoldDB" id="A0A127K8L2"/>
<feature type="transmembrane region" description="Helical" evidence="4">
    <location>
        <begin position="373"/>
        <end position="392"/>
    </location>
</feature>
<dbReference type="STRING" id="1134435.AC731_016010"/>
<evidence type="ECO:0000256" key="2">
    <source>
        <dbReference type="ARBA" id="ARBA00022989"/>
    </source>
</evidence>
<dbReference type="GO" id="GO:0005886">
    <property type="term" value="C:plasma membrane"/>
    <property type="evidence" value="ECO:0007669"/>
    <property type="project" value="TreeGrafter"/>
</dbReference>
<evidence type="ECO:0000313" key="6">
    <source>
        <dbReference type="EMBL" id="AMO38306.1"/>
    </source>
</evidence>
<evidence type="ECO:0000259" key="5">
    <source>
        <dbReference type="PROSITE" id="PS50850"/>
    </source>
</evidence>
<keyword evidence="2 4" id="KW-1133">Transmembrane helix</keyword>
<feature type="transmembrane region" description="Helical" evidence="4">
    <location>
        <begin position="12"/>
        <end position="30"/>
    </location>
</feature>
<feature type="transmembrane region" description="Helical" evidence="4">
    <location>
        <begin position="108"/>
        <end position="125"/>
    </location>
</feature>
<dbReference type="InterPro" id="IPR011701">
    <property type="entry name" value="MFS"/>
</dbReference>
<name>A0A127K8L2_9RHOO</name>
<dbReference type="Proteomes" id="UP000036902">
    <property type="component" value="Chromosome"/>
</dbReference>
<dbReference type="Pfam" id="PF07690">
    <property type="entry name" value="MFS_1"/>
    <property type="match status" value="1"/>
</dbReference>